<dbReference type="AlphaFoldDB" id="U2P6W7"/>
<gene>
    <name evidence="2" type="ORF">HMPREF9135_1685</name>
</gene>
<evidence type="ECO:0000313" key="3">
    <source>
        <dbReference type="Proteomes" id="UP000016648"/>
    </source>
</evidence>
<dbReference type="Proteomes" id="UP000016648">
    <property type="component" value="Unassembled WGS sequence"/>
</dbReference>
<proteinExistence type="predicted"/>
<keyword evidence="1" id="KW-0472">Membrane</keyword>
<keyword evidence="1" id="KW-0812">Transmembrane</keyword>
<evidence type="ECO:0000313" key="2">
    <source>
        <dbReference type="EMBL" id="ERK39439.1"/>
    </source>
</evidence>
<protein>
    <submittedName>
        <fullName evidence="2">Uncharacterized protein</fullName>
    </submittedName>
</protein>
<accession>U2P6W7</accession>
<dbReference type="RefSeq" id="WP_021589584.1">
    <property type="nucleotide sequence ID" value="NZ_AWEY01000020.1"/>
</dbReference>
<dbReference type="PATRIC" id="fig|1115809.3.peg.1238"/>
<keyword evidence="1" id="KW-1133">Transmembrane helix</keyword>
<comment type="caution">
    <text evidence="2">The sequence shown here is derived from an EMBL/GenBank/DDBJ whole genome shotgun (WGS) entry which is preliminary data.</text>
</comment>
<keyword evidence="3" id="KW-1185">Reference proteome</keyword>
<dbReference type="EMBL" id="AWEY01000020">
    <property type="protein sequence ID" value="ERK39439.1"/>
    <property type="molecule type" value="Genomic_DNA"/>
</dbReference>
<organism evidence="2 3">
    <name type="scientific">Segatella baroniae F0067</name>
    <dbReference type="NCBI Taxonomy" id="1115809"/>
    <lineage>
        <taxon>Bacteria</taxon>
        <taxon>Pseudomonadati</taxon>
        <taxon>Bacteroidota</taxon>
        <taxon>Bacteroidia</taxon>
        <taxon>Bacteroidales</taxon>
        <taxon>Prevotellaceae</taxon>
        <taxon>Segatella</taxon>
    </lineage>
</organism>
<reference evidence="2 3" key="1">
    <citation type="submission" date="2013-08" db="EMBL/GenBank/DDBJ databases">
        <authorList>
            <person name="Durkin A.S."/>
            <person name="Haft D.R."/>
            <person name="McCorrison J."/>
            <person name="Torralba M."/>
            <person name="Gillis M."/>
            <person name="Haft D.H."/>
            <person name="Methe B."/>
            <person name="Sutton G."/>
            <person name="Nelson K.E."/>
        </authorList>
    </citation>
    <scope>NUCLEOTIDE SEQUENCE [LARGE SCALE GENOMIC DNA]</scope>
    <source>
        <strain evidence="2 3">F0067</strain>
    </source>
</reference>
<feature type="transmembrane region" description="Helical" evidence="1">
    <location>
        <begin position="79"/>
        <end position="99"/>
    </location>
</feature>
<name>U2P6W7_9BACT</name>
<evidence type="ECO:0000256" key="1">
    <source>
        <dbReference type="SAM" id="Phobius"/>
    </source>
</evidence>
<sequence length="156" mass="16936">MNDEENIRQLVDRFFEGETTLAEERRLYRYFQGDDVAAELLPLREMFVSLGCIGTAPAGQTLPENTARGRLKVGFRRRIVGVAAAVAVLLATGAALLHLDHEQNYCKAYVNGRLVTDRAAILNSVDATMGDIGEAGQTGADRQLRDIFGGGGGEHD</sequence>